<dbReference type="Proteomes" id="UP000614741">
    <property type="component" value="Unassembled WGS sequence"/>
</dbReference>
<reference evidence="1 2" key="1">
    <citation type="submission" date="2021-01" db="EMBL/GenBank/DDBJ databases">
        <title>Whole genome shotgun sequence of Cellulomonas phragmiteti NBRC 110785.</title>
        <authorList>
            <person name="Komaki H."/>
            <person name="Tamura T."/>
        </authorList>
    </citation>
    <scope>NUCLEOTIDE SEQUENCE [LARGE SCALE GENOMIC DNA]</scope>
    <source>
        <strain evidence="1 2">NBRC 110785</strain>
    </source>
</reference>
<evidence type="ECO:0000313" key="2">
    <source>
        <dbReference type="Proteomes" id="UP000614741"/>
    </source>
</evidence>
<sequence length="126" mass="13783">MAVRLHYRAARPQALSPDEIALARGLVAAHNAAFPFEGELLTLADPGDAALDGTTTLPEQDPFATFLGLAHWCQALTEVRRALPGTTWQVSVDDEPVPWDDETGFGWPEQRDPATLRMMEQMRAGA</sequence>
<proteinExistence type="predicted"/>
<comment type="caution">
    <text evidence="1">The sequence shown here is derived from an EMBL/GenBank/DDBJ whole genome shotgun (WGS) entry which is preliminary data.</text>
</comment>
<keyword evidence="2" id="KW-1185">Reference proteome</keyword>
<gene>
    <name evidence="1" type="ORF">Cph01nite_32230</name>
</gene>
<organism evidence="1 2">
    <name type="scientific">Cellulomonas phragmiteti</name>
    <dbReference type="NCBI Taxonomy" id="478780"/>
    <lineage>
        <taxon>Bacteria</taxon>
        <taxon>Bacillati</taxon>
        <taxon>Actinomycetota</taxon>
        <taxon>Actinomycetes</taxon>
        <taxon>Micrococcales</taxon>
        <taxon>Cellulomonadaceae</taxon>
        <taxon>Cellulomonas</taxon>
    </lineage>
</organism>
<dbReference type="RefSeq" id="WP_203675741.1">
    <property type="nucleotide sequence ID" value="NZ_BONP01000026.1"/>
</dbReference>
<protein>
    <submittedName>
        <fullName evidence="1">Uncharacterized protein</fullName>
    </submittedName>
</protein>
<dbReference type="EMBL" id="BONP01000026">
    <property type="protein sequence ID" value="GIG41461.1"/>
    <property type="molecule type" value="Genomic_DNA"/>
</dbReference>
<name>A0ABQ4DQ28_9CELL</name>
<evidence type="ECO:0000313" key="1">
    <source>
        <dbReference type="EMBL" id="GIG41461.1"/>
    </source>
</evidence>
<accession>A0ABQ4DQ28</accession>